<evidence type="ECO:0000256" key="9">
    <source>
        <dbReference type="ARBA" id="ARBA00023012"/>
    </source>
</evidence>
<evidence type="ECO:0000256" key="11">
    <source>
        <dbReference type="ARBA" id="ARBA00037696"/>
    </source>
</evidence>
<dbReference type="InterPro" id="IPR035965">
    <property type="entry name" value="PAS-like_dom_sf"/>
</dbReference>
<dbReference type="SMART" id="SM00387">
    <property type="entry name" value="HATPase_c"/>
    <property type="match status" value="1"/>
</dbReference>
<evidence type="ECO:0000256" key="13">
    <source>
        <dbReference type="ARBA" id="ARBA00042313"/>
    </source>
</evidence>
<dbReference type="InterPro" id="IPR013767">
    <property type="entry name" value="PAS_fold"/>
</dbReference>
<dbReference type="OrthoDB" id="9789238at2"/>
<dbReference type="AlphaFoldDB" id="A0A1T4U9S4"/>
<dbReference type="InterPro" id="IPR005467">
    <property type="entry name" value="His_kinase_dom"/>
</dbReference>
<dbReference type="SMART" id="SM00091">
    <property type="entry name" value="PAS"/>
    <property type="match status" value="1"/>
</dbReference>
<keyword evidence="5" id="KW-0547">Nucleotide-binding</keyword>
<dbReference type="EMBL" id="FUXU01000009">
    <property type="protein sequence ID" value="SKA49495.1"/>
    <property type="molecule type" value="Genomic_DNA"/>
</dbReference>
<dbReference type="InterPro" id="IPR003594">
    <property type="entry name" value="HATPase_dom"/>
</dbReference>
<evidence type="ECO:0000313" key="17">
    <source>
        <dbReference type="Proteomes" id="UP000190162"/>
    </source>
</evidence>
<keyword evidence="8" id="KW-0067">ATP-binding</keyword>
<comment type="catalytic activity">
    <reaction evidence="1">
        <text>ATP + protein L-histidine = ADP + protein N-phospho-L-histidine.</text>
        <dbReference type="EC" id="2.7.13.3"/>
    </reaction>
</comment>
<dbReference type="SUPFAM" id="SSF47384">
    <property type="entry name" value="Homodimeric domain of signal transducing histidine kinase"/>
    <property type="match status" value="1"/>
</dbReference>
<dbReference type="InterPro" id="IPR004358">
    <property type="entry name" value="Sig_transdc_His_kin-like_C"/>
</dbReference>
<dbReference type="SUPFAM" id="SSF55785">
    <property type="entry name" value="PYP-like sensor domain (PAS domain)"/>
    <property type="match status" value="1"/>
</dbReference>
<dbReference type="SUPFAM" id="SSF55874">
    <property type="entry name" value="ATPase domain of HSP90 chaperone/DNA topoisomerase II/histidine kinase"/>
    <property type="match status" value="1"/>
</dbReference>
<evidence type="ECO:0000256" key="10">
    <source>
        <dbReference type="ARBA" id="ARBA00023231"/>
    </source>
</evidence>
<dbReference type="PROSITE" id="PS50109">
    <property type="entry name" value="HIS_KIN"/>
    <property type="match status" value="1"/>
</dbReference>
<dbReference type="Pfam" id="PF00989">
    <property type="entry name" value="PAS"/>
    <property type="match status" value="1"/>
</dbReference>
<dbReference type="Pfam" id="PF00512">
    <property type="entry name" value="HisKA"/>
    <property type="match status" value="1"/>
</dbReference>
<dbReference type="EC" id="2.7.13.3" evidence="2"/>
<keyword evidence="10" id="KW-0535">Nitrogen fixation</keyword>
<evidence type="ECO:0000256" key="12">
    <source>
        <dbReference type="ARBA" id="ARBA00039567"/>
    </source>
</evidence>
<dbReference type="InterPro" id="IPR036097">
    <property type="entry name" value="HisK_dim/P_sf"/>
</dbReference>
<keyword evidence="3" id="KW-0597">Phosphoprotein</keyword>
<dbReference type="FunFam" id="1.10.287.130:FF:000005">
    <property type="entry name" value="Nitrogen regulation histidine kinase"/>
    <property type="match status" value="1"/>
</dbReference>
<dbReference type="GO" id="GO:0000155">
    <property type="term" value="F:phosphorelay sensor kinase activity"/>
    <property type="evidence" value="ECO:0007669"/>
    <property type="project" value="InterPro"/>
</dbReference>
<keyword evidence="6 16" id="KW-0418">Kinase</keyword>
<evidence type="ECO:0000256" key="6">
    <source>
        <dbReference type="ARBA" id="ARBA00022777"/>
    </source>
</evidence>
<reference evidence="17" key="1">
    <citation type="submission" date="2017-02" db="EMBL/GenBank/DDBJ databases">
        <authorList>
            <person name="Varghese N."/>
            <person name="Submissions S."/>
        </authorList>
    </citation>
    <scope>NUCLEOTIDE SEQUENCE [LARGE SCALE GENOMIC DNA]</scope>
    <source>
        <strain evidence="17">DSM 22720</strain>
    </source>
</reference>
<dbReference type="GO" id="GO:0006355">
    <property type="term" value="P:regulation of DNA-templated transcription"/>
    <property type="evidence" value="ECO:0007669"/>
    <property type="project" value="InterPro"/>
</dbReference>
<dbReference type="GO" id="GO:0016787">
    <property type="term" value="F:hydrolase activity"/>
    <property type="evidence" value="ECO:0007669"/>
    <property type="project" value="UniProtKB-KW"/>
</dbReference>
<protein>
    <recommendedName>
        <fullName evidence="12">Sensory histidine kinase/phosphatase NtrB</fullName>
        <ecNumber evidence="2">2.7.13.3</ecNumber>
    </recommendedName>
    <alternativeName>
        <fullName evidence="13">Nitrogen regulation protein NR(II)</fullName>
    </alternativeName>
    <alternativeName>
        <fullName evidence="14">Nitrogen regulator II</fullName>
    </alternativeName>
</protein>
<dbReference type="PRINTS" id="PR00344">
    <property type="entry name" value="BCTRLSENSOR"/>
</dbReference>
<dbReference type="InterPro" id="IPR000014">
    <property type="entry name" value="PAS"/>
</dbReference>
<dbReference type="InterPro" id="IPR003661">
    <property type="entry name" value="HisK_dim/P_dom"/>
</dbReference>
<dbReference type="CDD" id="cd00130">
    <property type="entry name" value="PAS"/>
    <property type="match status" value="1"/>
</dbReference>
<organism evidence="16 17">
    <name type="scientific">Enterovibrio nigricans DSM 22720</name>
    <dbReference type="NCBI Taxonomy" id="1121868"/>
    <lineage>
        <taxon>Bacteria</taxon>
        <taxon>Pseudomonadati</taxon>
        <taxon>Pseudomonadota</taxon>
        <taxon>Gammaproteobacteria</taxon>
        <taxon>Vibrionales</taxon>
        <taxon>Vibrionaceae</taxon>
        <taxon>Enterovibrio</taxon>
    </lineage>
</organism>
<dbReference type="InterPro" id="IPR036890">
    <property type="entry name" value="HATPase_C_sf"/>
</dbReference>
<dbReference type="Pfam" id="PF02518">
    <property type="entry name" value="HATPase_c"/>
    <property type="match status" value="1"/>
</dbReference>
<comment type="function">
    <text evidence="11">Member of the two-component regulatory system NtrB/NtrC, which controls expression of the nitrogen-regulated (ntr) genes in response to nitrogen limitation. Under conditions of nitrogen limitation, NtrB autophosphorylates and transfers the phosphoryl group to NtrC. In the presence of nitrogen, acts as a phosphatase that dephosphorylates and inactivates NtrC.</text>
</comment>
<dbReference type="GO" id="GO:0005524">
    <property type="term" value="F:ATP binding"/>
    <property type="evidence" value="ECO:0007669"/>
    <property type="project" value="UniProtKB-KW"/>
</dbReference>
<evidence type="ECO:0000256" key="5">
    <source>
        <dbReference type="ARBA" id="ARBA00022741"/>
    </source>
</evidence>
<keyword evidence="9" id="KW-0902">Two-component regulatory system</keyword>
<proteinExistence type="predicted"/>
<dbReference type="Gene3D" id="3.30.450.20">
    <property type="entry name" value="PAS domain"/>
    <property type="match status" value="1"/>
</dbReference>
<dbReference type="Gene3D" id="3.30.565.10">
    <property type="entry name" value="Histidine kinase-like ATPase, C-terminal domain"/>
    <property type="match status" value="1"/>
</dbReference>
<dbReference type="Gene3D" id="1.10.287.130">
    <property type="match status" value="1"/>
</dbReference>
<dbReference type="SMART" id="SM00388">
    <property type="entry name" value="HisKA"/>
    <property type="match status" value="1"/>
</dbReference>
<dbReference type="PANTHER" id="PTHR43065:SF16">
    <property type="entry name" value="SENSORY HISTIDINE KINASE_PHOSPHATASE NTRB"/>
    <property type="match status" value="1"/>
</dbReference>
<keyword evidence="4" id="KW-0808">Transferase</keyword>
<evidence type="ECO:0000313" key="16">
    <source>
        <dbReference type="EMBL" id="SKA49495.1"/>
    </source>
</evidence>
<keyword evidence="7" id="KW-0378">Hydrolase</keyword>
<sequence length="348" mass="38665">MASLIETVMDNLITAVVVLDENFVVTYANPAAEQMFCLSARRLREQPLSNIIQHCSIDLVHVQETLASGQGLTDSDVTLVIDGNQRKVELSASPLQWEHSTSMLIELKAVGHQQQISKELQQQAQQQAAKELVRGLAHEIKNPLGGLRGAAQLLEKMLPDPSLTEYTRIIIEQADRLRNLVDRLLGPQRPGSTQQENIHVVLEKVRQLVELSASDVRITRDYDPSLPDLEMDPDQLEQALLNVVSNAAEILNNTPEGEISLRTRTEHQVVIHGKRHRLAARIDITDNGPGISPDIQDTLFYPMVSGRPGGTGLGLSITRNLIDQHKGKIYVNSWPGHTTFTILLPIKR</sequence>
<dbReference type="CDD" id="cd00082">
    <property type="entry name" value="HisKA"/>
    <property type="match status" value="1"/>
</dbReference>
<evidence type="ECO:0000256" key="3">
    <source>
        <dbReference type="ARBA" id="ARBA00022553"/>
    </source>
</evidence>
<evidence type="ECO:0000256" key="4">
    <source>
        <dbReference type="ARBA" id="ARBA00022679"/>
    </source>
</evidence>
<evidence type="ECO:0000259" key="15">
    <source>
        <dbReference type="PROSITE" id="PS50109"/>
    </source>
</evidence>
<dbReference type="RefSeq" id="WP_078751605.1">
    <property type="nucleotide sequence ID" value="NZ_FUXU01000009.1"/>
</dbReference>
<accession>A0A1T4U9S4</accession>
<keyword evidence="17" id="KW-1185">Reference proteome</keyword>
<dbReference type="Proteomes" id="UP000190162">
    <property type="component" value="Unassembled WGS sequence"/>
</dbReference>
<dbReference type="NCBIfam" id="NF008293">
    <property type="entry name" value="PRK11073.1"/>
    <property type="match status" value="1"/>
</dbReference>
<evidence type="ECO:0000256" key="1">
    <source>
        <dbReference type="ARBA" id="ARBA00000085"/>
    </source>
</evidence>
<name>A0A1T4U9S4_9GAMM</name>
<dbReference type="PANTHER" id="PTHR43065">
    <property type="entry name" value="SENSOR HISTIDINE KINASE"/>
    <property type="match status" value="1"/>
</dbReference>
<evidence type="ECO:0000256" key="2">
    <source>
        <dbReference type="ARBA" id="ARBA00012438"/>
    </source>
</evidence>
<feature type="domain" description="Histidine kinase" evidence="15">
    <location>
        <begin position="135"/>
        <end position="348"/>
    </location>
</feature>
<dbReference type="NCBIfam" id="TIGR00229">
    <property type="entry name" value="sensory_box"/>
    <property type="match status" value="1"/>
</dbReference>
<evidence type="ECO:0000256" key="8">
    <source>
        <dbReference type="ARBA" id="ARBA00022840"/>
    </source>
</evidence>
<evidence type="ECO:0000256" key="7">
    <source>
        <dbReference type="ARBA" id="ARBA00022801"/>
    </source>
</evidence>
<gene>
    <name evidence="16" type="ORF">SAMN02745132_01154</name>
</gene>
<evidence type="ECO:0000256" key="14">
    <source>
        <dbReference type="ARBA" id="ARBA00043094"/>
    </source>
</evidence>